<dbReference type="SUPFAM" id="SSF53098">
    <property type="entry name" value="Ribonuclease H-like"/>
    <property type="match status" value="1"/>
</dbReference>
<dbReference type="GO" id="GO:0003676">
    <property type="term" value="F:nucleic acid binding"/>
    <property type="evidence" value="ECO:0007669"/>
    <property type="project" value="InterPro"/>
</dbReference>
<dbReference type="GO" id="GO:0015074">
    <property type="term" value="P:DNA integration"/>
    <property type="evidence" value="ECO:0007669"/>
    <property type="project" value="InterPro"/>
</dbReference>
<reference evidence="2" key="1">
    <citation type="submission" date="2020-07" db="EMBL/GenBank/DDBJ databases">
        <authorList>
            <person name="Ferguson B K."/>
        </authorList>
    </citation>
    <scope>NUCLEOTIDE SEQUENCE</scope>
    <source>
        <strain evidence="2">L06</strain>
    </source>
</reference>
<gene>
    <name evidence="2" type="ORF">BBRV_LOCUS28808</name>
</gene>
<dbReference type="EMBL" id="CADCXW020000008">
    <property type="protein sequence ID" value="CAD1540658.1"/>
    <property type="molecule type" value="Genomic_DNA"/>
</dbReference>
<proteinExistence type="predicted"/>
<dbReference type="InterPro" id="IPR012337">
    <property type="entry name" value="RNaseH-like_sf"/>
</dbReference>
<dbReference type="AlphaFoldDB" id="A0A6V7INF4"/>
<dbReference type="PANTHER" id="PTHR38681:SF1">
    <property type="entry name" value="RETROVIRUS-RELATED POL POLYPROTEIN FROM TRANSPOSON 412-LIKE PROTEIN"/>
    <property type="match status" value="1"/>
</dbReference>
<dbReference type="PANTHER" id="PTHR38681">
    <property type="entry name" value="RETROVIRUS-RELATED POL POLYPROTEIN FROM TRANSPOSON 412-LIKE PROTEIN-RELATED"/>
    <property type="match status" value="1"/>
</dbReference>
<dbReference type="PROSITE" id="PS50994">
    <property type="entry name" value="INTEGRASE"/>
    <property type="match status" value="1"/>
</dbReference>
<sequence>MAIPIQNQSAAGTAEALIYHWISLFGVPLRITSDQGAQFQSHLFKELNKLLGVRHITTTTHHPQSNGLVERMHRQLEAALRCHGDSWYEALPAVIMGMRAVIKDDIDAPPAELFCGEPLRLPGDYFEPSQNNQLLN</sequence>
<feature type="domain" description="Integrase catalytic" evidence="1">
    <location>
        <begin position="1"/>
        <end position="81"/>
    </location>
</feature>
<dbReference type="Gene3D" id="3.30.420.10">
    <property type="entry name" value="Ribonuclease H-like superfamily/Ribonuclease H"/>
    <property type="match status" value="1"/>
</dbReference>
<evidence type="ECO:0000259" key="1">
    <source>
        <dbReference type="PROSITE" id="PS50994"/>
    </source>
</evidence>
<name>A0A6V7INF4_9HYME</name>
<protein>
    <recommendedName>
        <fullName evidence="1">Integrase catalytic domain-containing protein</fullName>
    </recommendedName>
</protein>
<accession>A0A6V7INF4</accession>
<organism evidence="2">
    <name type="scientific">Bracon brevicornis</name>
    <dbReference type="NCBI Taxonomy" id="1563983"/>
    <lineage>
        <taxon>Eukaryota</taxon>
        <taxon>Metazoa</taxon>
        <taxon>Ecdysozoa</taxon>
        <taxon>Arthropoda</taxon>
        <taxon>Hexapoda</taxon>
        <taxon>Insecta</taxon>
        <taxon>Pterygota</taxon>
        <taxon>Neoptera</taxon>
        <taxon>Endopterygota</taxon>
        <taxon>Hymenoptera</taxon>
        <taxon>Apocrita</taxon>
        <taxon>Ichneumonoidea</taxon>
        <taxon>Braconidae</taxon>
        <taxon>Braconinae</taxon>
        <taxon>Bracon</taxon>
    </lineage>
</organism>
<dbReference type="InterPro" id="IPR036397">
    <property type="entry name" value="RNaseH_sf"/>
</dbReference>
<evidence type="ECO:0000313" key="2">
    <source>
        <dbReference type="EMBL" id="CAD1540658.1"/>
    </source>
</evidence>
<dbReference type="InterPro" id="IPR001584">
    <property type="entry name" value="Integrase_cat-core"/>
</dbReference>